<dbReference type="GO" id="GO:0006351">
    <property type="term" value="P:DNA-templated transcription"/>
    <property type="evidence" value="ECO:0007669"/>
    <property type="project" value="InterPro"/>
</dbReference>
<evidence type="ECO:0000259" key="9">
    <source>
        <dbReference type="Pfam" id="PF13825"/>
    </source>
</evidence>
<evidence type="ECO:0000256" key="6">
    <source>
        <dbReference type="ARBA" id="ARBA00060014"/>
    </source>
</evidence>
<dbReference type="Gene3D" id="1.10.8.10">
    <property type="entry name" value="DNA helicase RuvA subunit, C-terminal domain"/>
    <property type="match status" value="1"/>
</dbReference>
<evidence type="ECO:0000256" key="3">
    <source>
        <dbReference type="ARBA" id="ARBA00022495"/>
    </source>
</evidence>
<reference evidence="10" key="1">
    <citation type="journal article" date="2021" name="Emerg. Infect. Dis.">
        <title>Novel morbillivirus as putative cause of fetal death and encephalitis among swine.</title>
        <authorList>
            <person name="Arruda B."/>
            <person name="Shen H."/>
            <person name="Zheng Y."/>
            <person name="Li G."/>
        </authorList>
    </citation>
    <scope>NUCLEOTIDE SEQUENCE</scope>
    <source>
        <strain evidence="10">PMV/MX/ISU7758/2020</strain>
    </source>
</reference>
<dbReference type="InterPro" id="IPR004897">
    <property type="entry name" value="P/V_Pprotein_paramyxoviral"/>
</dbReference>
<evidence type="ECO:0000256" key="4">
    <source>
        <dbReference type="ARBA" id="ARBA00022553"/>
    </source>
</evidence>
<feature type="compositionally biased region" description="Basic and acidic residues" evidence="8">
    <location>
        <begin position="81"/>
        <end position="95"/>
    </location>
</feature>
<organism evidence="10 11">
    <name type="scientific">Porcine morbillivirus</name>
    <dbReference type="NCBI Taxonomy" id="2846955"/>
    <lineage>
        <taxon>Viruses</taxon>
        <taxon>Riboviria</taxon>
        <taxon>Orthornavirae</taxon>
        <taxon>Negarnaviricota</taxon>
        <taxon>Haploviricotina</taxon>
        <taxon>Monjiviricetes</taxon>
        <taxon>Mononegavirales</taxon>
        <taxon>Paramyxoviridae</taxon>
        <taxon>Orthoparamyxovirinae</taxon>
        <taxon>Morbillivirus</taxon>
        <taxon>Morbillivirus suis</taxon>
    </lineage>
</organism>
<feature type="region of interest" description="Disordered" evidence="8">
    <location>
        <begin position="38"/>
        <end position="184"/>
    </location>
</feature>
<proteinExistence type="inferred from homology"/>
<feature type="compositionally biased region" description="Acidic residues" evidence="8">
    <location>
        <begin position="50"/>
        <end position="62"/>
    </location>
</feature>
<dbReference type="GO" id="GO:0003723">
    <property type="term" value="F:RNA binding"/>
    <property type="evidence" value="ECO:0007669"/>
    <property type="project" value="InterPro"/>
</dbReference>
<feature type="region of interest" description="Disordered" evidence="8">
    <location>
        <begin position="196"/>
        <end position="232"/>
    </location>
</feature>
<evidence type="ECO:0000256" key="8">
    <source>
        <dbReference type="SAM" id="MobiDB-lite"/>
    </source>
</evidence>
<feature type="compositionally biased region" description="Acidic residues" evidence="8">
    <location>
        <begin position="140"/>
        <end position="158"/>
    </location>
</feature>
<dbReference type="Pfam" id="PF13825">
    <property type="entry name" value="Paramyxo_P_V_N"/>
    <property type="match status" value="1"/>
</dbReference>
<dbReference type="Gene3D" id="1.20.5.110">
    <property type="match status" value="1"/>
</dbReference>
<evidence type="ECO:0000313" key="11">
    <source>
        <dbReference type="Proteomes" id="UP001182634"/>
    </source>
</evidence>
<sequence>MAEEQAQHVSKGLECIKAIRDNPLCIEEIQEIKIIRDTVFNERESTVDSDQGEGDLDEDLDESQTATSGPARKGSVQSDPHGTRSMDGPHFKGSDGEGVGISTRSDIQHYYVHSHGGEEVTGIQDADSLMVPTDNNRGPDDDEGTDSADEGIDESSEDDPSKPTAHDRGFAPTPAATRSADVSTVMDDELTLLLGAHTKKKSREDPGRQLSFPKQPRIEPLEPRPESIKKGTGVKLISSGMAIDSTSINGATPSALGSPAKSSELSVPAANVPKSVPTAKMTLRSGPESGMHTQSEPAPVNEEEEEYEDELLAEILELKDAVTKINEDNQLILSKLDAVLSLKGEIDSIRKQLNKQNIAISTIEGHISSIMIAIPGFGKPDPDGLAESDVNPELRPIIGRDSGRALAEVLKKPPVTTGKTAQPSIKSGSKRQLLKEMRLQPINPRTSSAIKFNPGDDVPSKSVISSLIKSSSLDQSHKANMLTLLKEIKGDKNVKEFHQMVLEIIRA</sequence>
<comment type="similarity">
    <text evidence="1">Belongs to the morbillivirus P protein family.</text>
</comment>
<keyword evidence="11" id="KW-1185">Reference proteome</keyword>
<feature type="compositionally biased region" description="Basic and acidic residues" evidence="8">
    <location>
        <begin position="216"/>
        <end position="229"/>
    </location>
</feature>
<keyword evidence="4" id="KW-0597">Phosphoprotein</keyword>
<keyword evidence="3" id="KW-0691">RNA editing</keyword>
<dbReference type="GO" id="GO:0003968">
    <property type="term" value="F:RNA-directed RNA polymerase activity"/>
    <property type="evidence" value="ECO:0007669"/>
    <property type="project" value="InterPro"/>
</dbReference>
<protein>
    <recommendedName>
        <fullName evidence="2">Phosphoprotein</fullName>
    </recommendedName>
</protein>
<feature type="coiled-coil region" evidence="7">
    <location>
        <begin position="301"/>
        <end position="328"/>
    </location>
</feature>
<evidence type="ECO:0000313" key="10">
    <source>
        <dbReference type="EMBL" id="QWQ56139.1"/>
    </source>
</evidence>
<feature type="domain" description="Paramyxovirus structural protein P/V N-terminal" evidence="9">
    <location>
        <begin position="4"/>
        <end position="311"/>
    </location>
</feature>
<evidence type="ECO:0000256" key="2">
    <source>
        <dbReference type="ARBA" id="ARBA00020572"/>
    </source>
</evidence>
<dbReference type="InterPro" id="IPR028243">
    <property type="entry name" value="Paramyxo_P/V_N"/>
</dbReference>
<dbReference type="Pfam" id="PF03210">
    <property type="entry name" value="Paramyx_P_V_C"/>
    <property type="match status" value="1"/>
</dbReference>
<keyword evidence="5" id="KW-0693">Viral RNA replication</keyword>
<keyword evidence="7" id="KW-0175">Coiled coil</keyword>
<evidence type="ECO:0000256" key="7">
    <source>
        <dbReference type="SAM" id="Coils"/>
    </source>
</evidence>
<accession>A0A8F1NIU9</accession>
<dbReference type="Proteomes" id="UP001182634">
    <property type="component" value="Segment"/>
</dbReference>
<dbReference type="EMBL" id="MT511667">
    <property type="protein sequence ID" value="QWQ56139.1"/>
    <property type="molecule type" value="Viral_cRNA"/>
</dbReference>
<comment type="function">
    <text evidence="6">Essential cofactor of the RNA polymerase L that plays a central role in the transcription and replication by forming the polymerase complex with RNA polymerase L and recruiting L to the genomic N-RNA template for RNA synthesis. Also plays a central role in the encapsidation of nascent RNA chains by forming the encapsidation complex with the nucleocapsid protein N (N-P complex). Acts as a chaperone for newly synthesized free N protein, so-called N0, allowing encapsidation of nascent RNA chains during replication. The nucleoprotein protein N prevents excessive phosphorylation of P, which leads to down-regulation of viral transcription/ replication. Participates, together with N, in the formation of viral factories (viroplasms), which are large inclusions in the host cytoplasm where replication takes place.</text>
</comment>
<evidence type="ECO:0000256" key="1">
    <source>
        <dbReference type="ARBA" id="ARBA00008617"/>
    </source>
</evidence>
<dbReference type="GO" id="GO:0019079">
    <property type="term" value="P:viral genome replication"/>
    <property type="evidence" value="ECO:0007669"/>
    <property type="project" value="InterPro"/>
</dbReference>
<dbReference type="InterPro" id="IPR016075">
    <property type="entry name" value="RNA_pol_Pprot-P_XD_paramyxovir"/>
</dbReference>
<name>A0A8F1NIU9_9MONO</name>
<dbReference type="SUPFAM" id="SSF101089">
    <property type="entry name" value="Phosphoprotein XD domain"/>
    <property type="match status" value="1"/>
</dbReference>
<evidence type="ECO:0000256" key="5">
    <source>
        <dbReference type="ARBA" id="ARBA00022953"/>
    </source>
</evidence>
<feature type="compositionally biased region" description="Basic and acidic residues" evidence="8">
    <location>
        <begin position="159"/>
        <end position="169"/>
    </location>
</feature>